<evidence type="ECO:0000313" key="2">
    <source>
        <dbReference type="Proteomes" id="UP001056384"/>
    </source>
</evidence>
<dbReference type="EMBL" id="CP099433">
    <property type="protein sequence ID" value="USW59734.1"/>
    <property type="molecule type" value="Genomic_DNA"/>
</dbReference>
<protein>
    <submittedName>
        <fullName evidence="1">Uncharacterized protein</fullName>
    </submittedName>
</protein>
<sequence length="92" mass="10541">MLLLRPTEYQLDSCSMTTLERASPGQHDRRSVELVSRPQLIGIADLKEVLNKLNSNFDGDVATWADRDQHVTDMRNYVNLTCEHLKHPKAHV</sequence>
<evidence type="ECO:0000313" key="1">
    <source>
        <dbReference type="EMBL" id="USW59734.1"/>
    </source>
</evidence>
<reference evidence="1" key="1">
    <citation type="submission" date="2022-06" db="EMBL/GenBank/DDBJ databases">
        <title>Complete genome sequences of two strains of the flax pathogen Septoria linicola.</title>
        <authorList>
            <person name="Lapalu N."/>
            <person name="Simon A."/>
            <person name="Demenou B."/>
            <person name="Paumier D."/>
            <person name="Guillot M.-P."/>
            <person name="Gout L."/>
            <person name="Valade R."/>
        </authorList>
    </citation>
    <scope>NUCLEOTIDE SEQUENCE</scope>
    <source>
        <strain evidence="1">SE15195</strain>
    </source>
</reference>
<organism evidence="1 2">
    <name type="scientific">Septoria linicola</name>
    <dbReference type="NCBI Taxonomy" id="215465"/>
    <lineage>
        <taxon>Eukaryota</taxon>
        <taxon>Fungi</taxon>
        <taxon>Dikarya</taxon>
        <taxon>Ascomycota</taxon>
        <taxon>Pezizomycotina</taxon>
        <taxon>Dothideomycetes</taxon>
        <taxon>Dothideomycetidae</taxon>
        <taxon>Mycosphaerellales</taxon>
        <taxon>Mycosphaerellaceae</taxon>
        <taxon>Septoria</taxon>
    </lineage>
</organism>
<proteinExistence type="predicted"/>
<accession>A0A9Q9B2H1</accession>
<dbReference type="Proteomes" id="UP001056384">
    <property type="component" value="Chromosome 16"/>
</dbReference>
<name>A0A9Q9B2H1_9PEZI</name>
<gene>
    <name evidence="1" type="ORF">Slin15195_G130530</name>
</gene>
<dbReference type="AlphaFoldDB" id="A0A9Q9B2H1"/>
<keyword evidence="2" id="KW-1185">Reference proteome</keyword>